<dbReference type="InterPro" id="IPR022742">
    <property type="entry name" value="Hydrolase_4"/>
</dbReference>
<keyword evidence="2" id="KW-0378">Hydrolase</keyword>
<gene>
    <name evidence="2" type="ORF">CBF28_01875</name>
</gene>
<dbReference type="InterPro" id="IPR029058">
    <property type="entry name" value="AB_hydrolase_fold"/>
</dbReference>
<dbReference type="Pfam" id="PF12146">
    <property type="entry name" value="Hydrolase_4"/>
    <property type="match status" value="1"/>
</dbReference>
<dbReference type="RefSeq" id="WP_126791347.1">
    <property type="nucleotide sequence ID" value="NZ_CP060720.1"/>
</dbReference>
<dbReference type="GO" id="GO:0016787">
    <property type="term" value="F:hydrolase activity"/>
    <property type="evidence" value="ECO:0007669"/>
    <property type="project" value="UniProtKB-KW"/>
</dbReference>
<dbReference type="PANTHER" id="PTHR43358">
    <property type="entry name" value="ALPHA/BETA-HYDROLASE"/>
    <property type="match status" value="1"/>
</dbReference>
<evidence type="ECO:0000259" key="1">
    <source>
        <dbReference type="Pfam" id="PF12146"/>
    </source>
</evidence>
<name>A0A430B7J8_9ENTE</name>
<protein>
    <submittedName>
        <fullName evidence="2">Alpha/beta hydrolase</fullName>
    </submittedName>
</protein>
<dbReference type="InterPro" id="IPR052920">
    <property type="entry name" value="DNA-binding_regulatory"/>
</dbReference>
<dbReference type="GeneID" id="95580612"/>
<dbReference type="EMBL" id="NGKB01000002">
    <property type="protein sequence ID" value="RSU16301.1"/>
    <property type="molecule type" value="Genomic_DNA"/>
</dbReference>
<evidence type="ECO:0000313" key="3">
    <source>
        <dbReference type="Proteomes" id="UP000288028"/>
    </source>
</evidence>
<keyword evidence="3" id="KW-1185">Reference proteome</keyword>
<reference evidence="2 3" key="1">
    <citation type="submission" date="2017-05" db="EMBL/GenBank/DDBJ databases">
        <title>Vagococcus spp. assemblies.</title>
        <authorList>
            <person name="Gulvik C.A."/>
        </authorList>
    </citation>
    <scope>NUCLEOTIDE SEQUENCE [LARGE SCALE GENOMIC DNA]</scope>
    <source>
        <strain evidence="2 3">SS1714</strain>
    </source>
</reference>
<comment type="caution">
    <text evidence="2">The sequence shown here is derived from an EMBL/GenBank/DDBJ whole genome shotgun (WGS) entry which is preliminary data.</text>
</comment>
<dbReference type="AlphaFoldDB" id="A0A430B7J8"/>
<feature type="domain" description="Serine aminopeptidase S33" evidence="1">
    <location>
        <begin position="83"/>
        <end position="185"/>
    </location>
</feature>
<dbReference type="SUPFAM" id="SSF53474">
    <property type="entry name" value="alpha/beta-Hydrolases"/>
    <property type="match status" value="1"/>
</dbReference>
<sequence length="307" mass="34636">MKKKLIIIFLSLFVTILVALGFGVNYLFNYAIVSGKKDFIKAENPEKLKKQWDFSDGYSEDIFITSNDGLKLKGRYIKNKKETNKVAIVAHGYMSEGLAMGNYAKMFNELGYDVLVPDNRGHGDSEGKYVGFGWLDRLDYVKWIDEVLKLKGKSTEIGLFGVSMGASTIMMTSGENLPPQVKWLIADCGFDSVANELTYQLKNMFQLPAFPLIPLTSTYTKVKAGYSFYEANAVNQLKKNNLPLLLIHGDNDDFVPLESVYPLYKATKGPKELEIFEGAKHATSYNSDSKKYKEIVKKFLFAHEKES</sequence>
<dbReference type="OrthoDB" id="9776685at2"/>
<accession>A0A430B7J8</accession>
<dbReference type="PANTHER" id="PTHR43358:SF4">
    <property type="entry name" value="ALPHA_BETA HYDROLASE FOLD-1 DOMAIN-CONTAINING PROTEIN"/>
    <property type="match status" value="1"/>
</dbReference>
<proteinExistence type="predicted"/>
<dbReference type="Proteomes" id="UP000288028">
    <property type="component" value="Unassembled WGS sequence"/>
</dbReference>
<evidence type="ECO:0000313" key="2">
    <source>
        <dbReference type="EMBL" id="RSU16301.1"/>
    </source>
</evidence>
<dbReference type="Gene3D" id="3.40.50.1820">
    <property type="entry name" value="alpha/beta hydrolase"/>
    <property type="match status" value="1"/>
</dbReference>
<organism evidence="2 3">
    <name type="scientific">Vagococcus carniphilus</name>
    <dbReference type="NCBI Taxonomy" id="218144"/>
    <lineage>
        <taxon>Bacteria</taxon>
        <taxon>Bacillati</taxon>
        <taxon>Bacillota</taxon>
        <taxon>Bacilli</taxon>
        <taxon>Lactobacillales</taxon>
        <taxon>Enterococcaceae</taxon>
        <taxon>Vagococcus</taxon>
    </lineage>
</organism>